<dbReference type="InterPro" id="IPR052020">
    <property type="entry name" value="Cyclic_di-GMP/3'3'-cGAMP_PDE"/>
</dbReference>
<dbReference type="InterPro" id="IPR003018">
    <property type="entry name" value="GAF"/>
</dbReference>
<dbReference type="SMART" id="SM00471">
    <property type="entry name" value="HDc"/>
    <property type="match status" value="1"/>
</dbReference>
<dbReference type="Proteomes" id="UP000268908">
    <property type="component" value="Unassembled WGS sequence"/>
</dbReference>
<dbReference type="Pfam" id="PF01590">
    <property type="entry name" value="GAF"/>
    <property type="match status" value="1"/>
</dbReference>
<protein>
    <submittedName>
        <fullName evidence="5">HD-GYP domain-containing protein (C-di-GMP phosphodiesterase class II)</fullName>
    </submittedName>
</protein>
<dbReference type="InterPro" id="IPR029016">
    <property type="entry name" value="GAF-like_dom_sf"/>
</dbReference>
<proteinExistence type="predicted"/>
<dbReference type="Gene3D" id="3.30.450.40">
    <property type="match status" value="1"/>
</dbReference>
<evidence type="ECO:0000256" key="1">
    <source>
        <dbReference type="SAM" id="MobiDB-lite"/>
    </source>
</evidence>
<gene>
    <name evidence="5" type="ORF">DFR35_2466</name>
</gene>
<dbReference type="PROSITE" id="PS51832">
    <property type="entry name" value="HD_GYP"/>
    <property type="match status" value="1"/>
</dbReference>
<evidence type="ECO:0000313" key="5">
    <source>
        <dbReference type="EMBL" id="RLJ62653.1"/>
    </source>
</evidence>
<reference evidence="5 6" key="1">
    <citation type="submission" date="2018-10" db="EMBL/GenBank/DDBJ databases">
        <title>Genomic Encyclopedia of Type Strains, Phase IV (KMG-IV): sequencing the most valuable type-strain genomes for metagenomic binning, comparative biology and taxonomic classification.</title>
        <authorList>
            <person name="Goeker M."/>
        </authorList>
    </citation>
    <scope>NUCLEOTIDE SEQUENCE [LARGE SCALE GENOMIC DNA]</scope>
    <source>
        <strain evidence="5 6">DSM 26916</strain>
    </source>
</reference>
<dbReference type="OrthoDB" id="9774747at2"/>
<dbReference type="CDD" id="cd00077">
    <property type="entry name" value="HDc"/>
    <property type="match status" value="1"/>
</dbReference>
<dbReference type="Gene3D" id="1.10.3210.10">
    <property type="entry name" value="Hypothetical protein af1432"/>
    <property type="match status" value="2"/>
</dbReference>
<keyword evidence="6" id="KW-1185">Reference proteome</keyword>
<keyword evidence="2" id="KW-1133">Transmembrane helix</keyword>
<dbReference type="InterPro" id="IPR003607">
    <property type="entry name" value="HD/PDEase_dom"/>
</dbReference>
<dbReference type="GO" id="GO:0008081">
    <property type="term" value="F:phosphoric diester hydrolase activity"/>
    <property type="evidence" value="ECO:0007669"/>
    <property type="project" value="UniProtKB-ARBA"/>
</dbReference>
<accession>A0A497X955</accession>
<dbReference type="PROSITE" id="PS50885">
    <property type="entry name" value="HAMP"/>
    <property type="match status" value="1"/>
</dbReference>
<keyword evidence="2" id="KW-0812">Transmembrane</keyword>
<dbReference type="GO" id="GO:0016020">
    <property type="term" value="C:membrane"/>
    <property type="evidence" value="ECO:0007669"/>
    <property type="project" value="InterPro"/>
</dbReference>
<dbReference type="SMART" id="SM00304">
    <property type="entry name" value="HAMP"/>
    <property type="match status" value="1"/>
</dbReference>
<evidence type="ECO:0000256" key="2">
    <source>
        <dbReference type="SAM" id="Phobius"/>
    </source>
</evidence>
<dbReference type="SMART" id="SM00065">
    <property type="entry name" value="GAF"/>
    <property type="match status" value="1"/>
</dbReference>
<dbReference type="Gene3D" id="3.30.450.20">
    <property type="entry name" value="PAS domain"/>
    <property type="match status" value="2"/>
</dbReference>
<evidence type="ECO:0000259" key="3">
    <source>
        <dbReference type="PROSITE" id="PS50885"/>
    </source>
</evidence>
<organism evidence="5 6">
    <name type="scientific">Sulfurisoma sediminicola</name>
    <dbReference type="NCBI Taxonomy" id="1381557"/>
    <lineage>
        <taxon>Bacteria</taxon>
        <taxon>Pseudomonadati</taxon>
        <taxon>Pseudomonadota</taxon>
        <taxon>Betaproteobacteria</taxon>
        <taxon>Nitrosomonadales</taxon>
        <taxon>Sterolibacteriaceae</taxon>
        <taxon>Sulfurisoma</taxon>
    </lineage>
</organism>
<feature type="transmembrane region" description="Helical" evidence="2">
    <location>
        <begin position="7"/>
        <end position="31"/>
    </location>
</feature>
<dbReference type="RefSeq" id="WP_121242868.1">
    <property type="nucleotide sequence ID" value="NZ_BHVV01000008.1"/>
</dbReference>
<evidence type="ECO:0000259" key="4">
    <source>
        <dbReference type="PROSITE" id="PS51832"/>
    </source>
</evidence>
<dbReference type="InterPro" id="IPR037522">
    <property type="entry name" value="HD_GYP_dom"/>
</dbReference>
<dbReference type="SUPFAM" id="SSF55781">
    <property type="entry name" value="GAF domain-like"/>
    <property type="match status" value="1"/>
</dbReference>
<name>A0A497X955_9PROT</name>
<dbReference type="Pfam" id="PF13487">
    <property type="entry name" value="HD_5"/>
    <property type="match status" value="1"/>
</dbReference>
<sequence>MKRQFPLHLYIATLSLLLILLAGGLIGAFGYKAARELLEASAVELTQRIGRETLGELQRIVGPAEMAVSMLAFDALGDATTLAQRRQRLALMREMLSNSDAVSALYVGYDTGDVFLLRRLHDAAARSATDAPDDAAYLLQSIERSAGRGRFLYLGPTLEVLRDDDRPDYAASYDPRSREWFAKAMASARGRVISPPYLFFSTQKVGTTLAMRSPNGRAVAASDILLETMNASLARQKVTPGSRVMLVSPRGLVIAHDGIERPVAVAADGTARLMHMQDLGLPAVAGLGPEIERMTGREPRTLHLELADGDWRVTLIPVLVEGAPPLCLVTAIPDRELLAAAFELRRTTLLVAGLVMLLAIPIAWGFARIVSRPLRALAGEAEAIRRFDFSHAVQADSPIAEVNALGLTMDAMRRAIRRFLDLSQAVAAEENFERLLPMLLGETLAAATADAAVLYLSDRDGLIPVAAARADGTSLMDTLLPLSRADAGPLIGRAVRSGAAQVGVLEAADIAGVGLDGVLQETTARHAVAVPLLNRQRHLVGVMLLLRHAPIGDDQLSFVSALSGSAATSLEARELIKAQKELFQALIELLAGAIDAKSPYTGGHCARVPELAKMLAAAACAETRGPFADFRLDDKGWEALHVAAWLHDCGKVTTPDYVVDKATKLETISDRIHEVRMRFEVLKRDAEIACLEAIASGADAPAARDRMAAEHQALDDDFAFLAACNEGGEFLASDAVARLAAIAARTWTRTLDDRIGLSHEERERKARTPPAAPPAIEPLLADRPDHAIERQPQDRIGEDPRWGFRMKVPRLLYDRGELHNLAVERGTLSEEERYKINEHIVQTLVMLSQLPFPKHLRQVPEIAGGHHEKMDGSGYPRGLTREQMSPMARMLAIADIFEALTAIDRPYKKGKTLSQAIAIMADMKRKQHIDPDLFDLFLRAGVYREYAEKFLRPDQIDAVDIAPYLGAGDTPLNP</sequence>
<comment type="caution">
    <text evidence="5">The sequence shown here is derived from an EMBL/GenBank/DDBJ whole genome shotgun (WGS) entry which is preliminary data.</text>
</comment>
<dbReference type="PANTHER" id="PTHR45228:SF5">
    <property type="entry name" value="CYCLIC DI-GMP PHOSPHODIESTERASE VC_1348-RELATED"/>
    <property type="match status" value="1"/>
</dbReference>
<keyword evidence="2" id="KW-0472">Membrane</keyword>
<feature type="domain" description="HD-GYP" evidence="4">
    <location>
        <begin position="744"/>
        <end position="953"/>
    </location>
</feature>
<dbReference type="PANTHER" id="PTHR45228">
    <property type="entry name" value="CYCLIC DI-GMP PHOSPHODIESTERASE TM_0186-RELATED"/>
    <property type="match status" value="1"/>
</dbReference>
<dbReference type="Gene3D" id="6.10.340.10">
    <property type="match status" value="1"/>
</dbReference>
<dbReference type="EMBL" id="RCCI01000007">
    <property type="protein sequence ID" value="RLJ62653.1"/>
    <property type="molecule type" value="Genomic_DNA"/>
</dbReference>
<feature type="region of interest" description="Disordered" evidence="1">
    <location>
        <begin position="758"/>
        <end position="778"/>
    </location>
</feature>
<dbReference type="AlphaFoldDB" id="A0A497X955"/>
<dbReference type="GO" id="GO:0007165">
    <property type="term" value="P:signal transduction"/>
    <property type="evidence" value="ECO:0007669"/>
    <property type="project" value="InterPro"/>
</dbReference>
<dbReference type="SUPFAM" id="SSF109604">
    <property type="entry name" value="HD-domain/PDEase-like"/>
    <property type="match status" value="2"/>
</dbReference>
<feature type="domain" description="HAMP" evidence="3">
    <location>
        <begin position="368"/>
        <end position="421"/>
    </location>
</feature>
<evidence type="ECO:0000313" key="6">
    <source>
        <dbReference type="Proteomes" id="UP000268908"/>
    </source>
</evidence>
<dbReference type="InterPro" id="IPR003660">
    <property type="entry name" value="HAMP_dom"/>
</dbReference>